<feature type="signal peptide" evidence="1">
    <location>
        <begin position="1"/>
        <end position="26"/>
    </location>
</feature>
<reference evidence="2" key="2">
    <citation type="submission" date="2024-06" db="EMBL/GenBank/DDBJ databases">
        <authorList>
            <person name="Plum-Jensen L.E."/>
            <person name="Schramm A."/>
            <person name="Marshall I.P.G."/>
        </authorList>
    </citation>
    <scope>NUCLEOTIDE SEQUENCE</scope>
    <source>
        <strain evidence="2">Rat1</strain>
    </source>
</reference>
<dbReference type="AlphaFoldDB" id="A0AAU8LR79"/>
<name>A0AAU8LR79_9BACT</name>
<dbReference type="EMBL" id="CP159373">
    <property type="protein sequence ID" value="XCN71747.1"/>
    <property type="molecule type" value="Genomic_DNA"/>
</dbReference>
<accession>A0AAU8LR79</accession>
<proteinExistence type="predicted"/>
<dbReference type="KEGG" id="eaj:Q3M24_15715"/>
<reference evidence="2" key="1">
    <citation type="journal article" date="2024" name="Syst. Appl. Microbiol.">
        <title>First single-strain enrichments of Electrothrix cable bacteria, description of E. aestuarii sp. nov. and E. rattekaaiensis sp. nov., and proposal of a cable bacteria taxonomy following the rules of the SeqCode.</title>
        <authorList>
            <person name="Plum-Jensen L.E."/>
            <person name="Schramm A."/>
            <person name="Marshall I.P.G."/>
        </authorList>
    </citation>
    <scope>NUCLEOTIDE SEQUENCE</scope>
    <source>
        <strain evidence="2">Rat1</strain>
    </source>
</reference>
<feature type="chain" id="PRO_5043493512" evidence="1">
    <location>
        <begin position="27"/>
        <end position="123"/>
    </location>
</feature>
<sequence>MKKNNLFSILTILLASCALWATNSFAALGQHPIPDLSGLTVAEAETIYGVGSGFEHPLSFEVNSKHGSQKCVSIGPDCSKACPTPKIYYQSPQHRPTHDGSNAIRVDVYFDINEPVTSRSPSC</sequence>
<evidence type="ECO:0000313" key="2">
    <source>
        <dbReference type="EMBL" id="XCN71747.1"/>
    </source>
</evidence>
<organism evidence="2">
    <name type="scientific">Candidatus Electrothrix aestuarii</name>
    <dbReference type="NCBI Taxonomy" id="3062594"/>
    <lineage>
        <taxon>Bacteria</taxon>
        <taxon>Pseudomonadati</taxon>
        <taxon>Thermodesulfobacteriota</taxon>
        <taxon>Desulfobulbia</taxon>
        <taxon>Desulfobulbales</taxon>
        <taxon>Desulfobulbaceae</taxon>
        <taxon>Candidatus Electrothrix</taxon>
    </lineage>
</organism>
<gene>
    <name evidence="2" type="ORF">Q3M24_15715</name>
</gene>
<evidence type="ECO:0000256" key="1">
    <source>
        <dbReference type="SAM" id="SignalP"/>
    </source>
</evidence>
<keyword evidence="1" id="KW-0732">Signal</keyword>
<protein>
    <submittedName>
        <fullName evidence="2">Uncharacterized protein</fullName>
    </submittedName>
</protein>
<dbReference type="PROSITE" id="PS51257">
    <property type="entry name" value="PROKAR_LIPOPROTEIN"/>
    <property type="match status" value="1"/>
</dbReference>